<dbReference type="GO" id="GO:0008270">
    <property type="term" value="F:zinc ion binding"/>
    <property type="evidence" value="ECO:0007669"/>
    <property type="project" value="InterPro"/>
</dbReference>
<evidence type="ECO:0000313" key="8">
    <source>
        <dbReference type="EMBL" id="KIS70551.1"/>
    </source>
</evidence>
<evidence type="ECO:0000256" key="2">
    <source>
        <dbReference type="ARBA" id="ARBA00023015"/>
    </source>
</evidence>
<dbReference type="PROSITE" id="PS00463">
    <property type="entry name" value="ZN2_CY6_FUNGAL_1"/>
    <property type="match status" value="1"/>
</dbReference>
<dbReference type="OrthoDB" id="39175at2759"/>
<dbReference type="PROSITE" id="PS50048">
    <property type="entry name" value="ZN2_CY6_FUNGAL_2"/>
    <property type="match status" value="1"/>
</dbReference>
<feature type="region of interest" description="Disordered" evidence="6">
    <location>
        <begin position="1"/>
        <end position="24"/>
    </location>
</feature>
<organism evidence="8 9">
    <name type="scientific">Mycosarcoma maydis</name>
    <name type="common">Corn smut fungus</name>
    <name type="synonym">Ustilago maydis</name>
    <dbReference type="NCBI Taxonomy" id="5270"/>
    <lineage>
        <taxon>Eukaryota</taxon>
        <taxon>Fungi</taxon>
        <taxon>Dikarya</taxon>
        <taxon>Basidiomycota</taxon>
        <taxon>Ustilaginomycotina</taxon>
        <taxon>Ustilaginomycetes</taxon>
        <taxon>Ustilaginales</taxon>
        <taxon>Ustilaginaceae</taxon>
        <taxon>Mycosarcoma</taxon>
    </lineage>
</organism>
<dbReference type="GO" id="GO:0006355">
    <property type="term" value="P:regulation of DNA-templated transcription"/>
    <property type="evidence" value="ECO:0000318"/>
    <property type="project" value="GO_Central"/>
</dbReference>
<evidence type="ECO:0000313" key="9">
    <source>
        <dbReference type="Proteomes" id="UP000000561"/>
    </source>
</evidence>
<keyword evidence="3" id="KW-0238">DNA-binding</keyword>
<feature type="compositionally biased region" description="Low complexity" evidence="6">
    <location>
        <begin position="224"/>
        <end position="241"/>
    </location>
</feature>
<dbReference type="InParanoid" id="A0A0D1E4E9"/>
<comment type="subcellular location">
    <subcellularLocation>
        <location evidence="1">Nucleus</location>
    </subcellularLocation>
</comment>
<dbReference type="Gene3D" id="4.10.240.10">
    <property type="entry name" value="Zn(2)-C6 fungal-type DNA-binding domain"/>
    <property type="match status" value="1"/>
</dbReference>
<dbReference type="PANTHER" id="PTHR31845">
    <property type="entry name" value="FINGER DOMAIN PROTEIN, PUTATIVE-RELATED"/>
    <property type="match status" value="1"/>
</dbReference>
<dbReference type="Pfam" id="PF00172">
    <property type="entry name" value="Zn_clus"/>
    <property type="match status" value="1"/>
</dbReference>
<dbReference type="GO" id="GO:0000981">
    <property type="term" value="F:DNA-binding transcription factor activity, RNA polymerase II-specific"/>
    <property type="evidence" value="ECO:0000318"/>
    <property type="project" value="GO_Central"/>
</dbReference>
<dbReference type="PANTHER" id="PTHR31845:SF19">
    <property type="entry name" value="TRANSCRIPTION FACTOR DOMAIN-CONTAINING PROTEIN"/>
    <property type="match status" value="1"/>
</dbReference>
<feature type="region of interest" description="Disordered" evidence="6">
    <location>
        <begin position="224"/>
        <end position="247"/>
    </location>
</feature>
<feature type="compositionally biased region" description="Polar residues" evidence="6">
    <location>
        <begin position="1"/>
        <end position="10"/>
    </location>
</feature>
<keyword evidence="2" id="KW-0805">Transcription regulation</keyword>
<evidence type="ECO:0000259" key="7">
    <source>
        <dbReference type="PROSITE" id="PS50048"/>
    </source>
</evidence>
<dbReference type="KEGG" id="uma:UMAG_11365"/>
<dbReference type="GO" id="GO:0005634">
    <property type="term" value="C:nucleus"/>
    <property type="evidence" value="ECO:0000318"/>
    <property type="project" value="GO_Central"/>
</dbReference>
<sequence>MRTDPQQLHRSSTSSTSVTSSSSSLYADQLLRSASPVSTSADRNKASGACSSCRRSKVKCDHDGSAPCKRCRNGGYECVFKSKELGSTLQQDEWRARTDETLTKLVSAMSALVEQEEHSSKRRRIMGQDWSEESTALRTPSASTSMIPSRQTFYTGAGSHILSQSTRATGESIARIQSHAVLASGDRTWGNAINRSSSNVGGSSRISSIIPTFSYVTDLLHQNSGLSNSSSSERTSNGSSNQPMVLPSKTNGSLPLPILNAQRSGVYSQALHPTLVARASRYRYPDPSLGSNDPRLDAIRLGLLSSHEARFLFSLYAKTIEPFGFGFPDFPASSELTPVLLSAVTSVASPFSPSLDLRSRQWRLRNDVLGRTLPYAPSTAEDEFNPESGIGTEEVVGACIWSSYQGSIEAWKVARAARWWSEKYSYETGPHAGLTVGEMVAILPPVRHVSMQDRVRVWLSAFLAELHQCEIHSKEPIMQLIDPAQYGQSLMSASSGVFPTKQDAALVFHSRVAYLVSKSNKYGDSEGLLQASRELTASWCTTRELLATDSDKKDTYDHAIDLDYSLAKASVLIRACRIHQEQTAENTSGERVSSKAAEFISVSQACQNACMDSMRLLVSPNAHFVGNLAALPSIYHFWIARCAVFLLELCIVDRLHYRLGLLVEGQIDDILGTVGGFMQQYLVELSACSTTISIEEQKEAGRDYDIIKHPAMDAALAVASHVAGVQATA</sequence>
<keyword evidence="4" id="KW-0804">Transcription</keyword>
<feature type="compositionally biased region" description="Low complexity" evidence="6">
    <location>
        <begin position="11"/>
        <end position="24"/>
    </location>
</feature>
<dbReference type="VEuPathDB" id="FungiDB:UMAG_11365"/>
<dbReference type="AlphaFoldDB" id="A0A0D1E4E9"/>
<dbReference type="InterPro" id="IPR051089">
    <property type="entry name" value="prtT"/>
</dbReference>
<accession>A0A0D1E4E9</accession>
<dbReference type="RefSeq" id="XP_011388026.1">
    <property type="nucleotide sequence ID" value="XM_011389724.1"/>
</dbReference>
<evidence type="ECO:0000256" key="5">
    <source>
        <dbReference type="ARBA" id="ARBA00023242"/>
    </source>
</evidence>
<name>A0A0D1E4E9_MYCMD</name>
<dbReference type="EMBL" id="CM003142">
    <property type="protein sequence ID" value="KIS70551.1"/>
    <property type="molecule type" value="Genomic_DNA"/>
</dbReference>
<dbReference type="InterPro" id="IPR001138">
    <property type="entry name" value="Zn2Cys6_DnaBD"/>
</dbReference>
<dbReference type="SUPFAM" id="SSF57701">
    <property type="entry name" value="Zn2/Cys6 DNA-binding domain"/>
    <property type="match status" value="1"/>
</dbReference>
<gene>
    <name evidence="8" type="ORF">UMAG_11365</name>
</gene>
<evidence type="ECO:0000256" key="4">
    <source>
        <dbReference type="ARBA" id="ARBA00023163"/>
    </source>
</evidence>
<reference evidence="8 9" key="1">
    <citation type="journal article" date="2006" name="Nature">
        <title>Insights from the genome of the biotrophic fungal plant pathogen Ustilago maydis.</title>
        <authorList>
            <person name="Kamper J."/>
            <person name="Kahmann R."/>
            <person name="Bolker M."/>
            <person name="Ma L.J."/>
            <person name="Brefort T."/>
            <person name="Saville B.J."/>
            <person name="Banuett F."/>
            <person name="Kronstad J.W."/>
            <person name="Gold S.E."/>
            <person name="Muller O."/>
            <person name="Perlin M.H."/>
            <person name="Wosten H.A."/>
            <person name="de Vries R."/>
            <person name="Ruiz-Herrera J."/>
            <person name="Reynaga-Pena C.G."/>
            <person name="Snetselaar K."/>
            <person name="McCann M."/>
            <person name="Perez-Martin J."/>
            <person name="Feldbrugge M."/>
            <person name="Basse C.W."/>
            <person name="Steinberg G."/>
            <person name="Ibeas J.I."/>
            <person name="Holloman W."/>
            <person name="Guzman P."/>
            <person name="Farman M."/>
            <person name="Stajich J.E."/>
            <person name="Sentandreu R."/>
            <person name="Gonzalez-Prieto J.M."/>
            <person name="Kennell J.C."/>
            <person name="Molina L."/>
            <person name="Schirawski J."/>
            <person name="Mendoza-Mendoza A."/>
            <person name="Greilinger D."/>
            <person name="Munch K."/>
            <person name="Rossel N."/>
            <person name="Scherer M."/>
            <person name="Vranes M."/>
            <person name="Ladendorf O."/>
            <person name="Vincon V."/>
            <person name="Fuchs U."/>
            <person name="Sandrock B."/>
            <person name="Meng S."/>
            <person name="Ho E.C."/>
            <person name="Cahill M.J."/>
            <person name="Boyce K.J."/>
            <person name="Klose J."/>
            <person name="Klosterman S.J."/>
            <person name="Deelstra H.J."/>
            <person name="Ortiz-Castellanos L."/>
            <person name="Li W."/>
            <person name="Sanchez-Alonso P."/>
            <person name="Schreier P.H."/>
            <person name="Hauser-Hahn I."/>
            <person name="Vaupel M."/>
            <person name="Koopmann E."/>
            <person name="Friedrich G."/>
            <person name="Voss H."/>
            <person name="Schluter T."/>
            <person name="Margolis J."/>
            <person name="Platt D."/>
            <person name="Swimmer C."/>
            <person name="Gnirke A."/>
            <person name="Chen F."/>
            <person name="Vysotskaia V."/>
            <person name="Mannhaupt G."/>
            <person name="Guldener U."/>
            <person name="Munsterkotter M."/>
            <person name="Haase D."/>
            <person name="Oesterheld M."/>
            <person name="Mewes H.W."/>
            <person name="Mauceli E.W."/>
            <person name="DeCaprio D."/>
            <person name="Wade C.M."/>
            <person name="Butler J."/>
            <person name="Young S."/>
            <person name="Jaffe D.B."/>
            <person name="Calvo S."/>
            <person name="Nusbaum C."/>
            <person name="Galagan J."/>
            <person name="Birren B.W."/>
        </authorList>
    </citation>
    <scope>NUCLEOTIDE SEQUENCE [LARGE SCALE GENOMIC DNA]</scope>
    <source>
        <strain evidence="9">DSM 14603 / FGSC 9021 / UM521</strain>
    </source>
</reference>
<evidence type="ECO:0000256" key="3">
    <source>
        <dbReference type="ARBA" id="ARBA00023125"/>
    </source>
</evidence>
<feature type="domain" description="Zn(2)-C6 fungal-type" evidence="7">
    <location>
        <begin position="49"/>
        <end position="80"/>
    </location>
</feature>
<dbReference type="SMART" id="SM00066">
    <property type="entry name" value="GAL4"/>
    <property type="match status" value="1"/>
</dbReference>
<dbReference type="FunFam" id="4.10.240.10:FF:000121">
    <property type="entry name" value="Uncharacterized protein"/>
    <property type="match status" value="1"/>
</dbReference>
<dbReference type="GO" id="GO:0000976">
    <property type="term" value="F:transcription cis-regulatory region binding"/>
    <property type="evidence" value="ECO:0000318"/>
    <property type="project" value="GO_Central"/>
</dbReference>
<dbReference type="InterPro" id="IPR036864">
    <property type="entry name" value="Zn2-C6_fun-type_DNA-bd_sf"/>
</dbReference>
<dbReference type="Proteomes" id="UP000000561">
    <property type="component" value="Chromosome 3"/>
</dbReference>
<dbReference type="CDD" id="cd00067">
    <property type="entry name" value="GAL4"/>
    <property type="match status" value="1"/>
</dbReference>
<keyword evidence="5" id="KW-0539">Nucleus</keyword>
<dbReference type="eggNOG" id="ENOG502QW6D">
    <property type="taxonomic scope" value="Eukaryota"/>
</dbReference>
<evidence type="ECO:0000256" key="1">
    <source>
        <dbReference type="ARBA" id="ARBA00004123"/>
    </source>
</evidence>
<evidence type="ECO:0000256" key="6">
    <source>
        <dbReference type="SAM" id="MobiDB-lite"/>
    </source>
</evidence>
<proteinExistence type="predicted"/>
<protein>
    <recommendedName>
        <fullName evidence="7">Zn(2)-C6 fungal-type domain-containing protein</fullName>
    </recommendedName>
</protein>
<dbReference type="GeneID" id="23567259"/>
<keyword evidence="9" id="KW-1185">Reference proteome</keyword>